<accession>A0A0R2NLS2</accession>
<gene>
    <name evidence="8" type="primary">tadA</name>
    <name evidence="10" type="ORF">IV88_GL001541</name>
</gene>
<evidence type="ECO:0000256" key="5">
    <source>
        <dbReference type="ARBA" id="ARBA00022801"/>
    </source>
</evidence>
<comment type="cofactor">
    <cofactor evidence="8">
        <name>Zn(2+)</name>
        <dbReference type="ChEBI" id="CHEBI:29105"/>
    </cofactor>
    <text evidence="8">Binds 1 zinc ion per subunit.</text>
</comment>
<evidence type="ECO:0000256" key="8">
    <source>
        <dbReference type="HAMAP-Rule" id="MF_00972"/>
    </source>
</evidence>
<keyword evidence="4 8" id="KW-0479">Metal-binding</keyword>
<comment type="subunit">
    <text evidence="2 8">Homodimer.</text>
</comment>
<dbReference type="PANTHER" id="PTHR11079">
    <property type="entry name" value="CYTOSINE DEAMINASE FAMILY MEMBER"/>
    <property type="match status" value="1"/>
</dbReference>
<feature type="binding site" evidence="8">
    <location>
        <position position="91"/>
    </location>
    <ligand>
        <name>Zn(2+)</name>
        <dbReference type="ChEBI" id="CHEBI:29105"/>
        <note>catalytic</note>
    </ligand>
</feature>
<dbReference type="InterPro" id="IPR058535">
    <property type="entry name" value="MafB19-deam"/>
</dbReference>
<dbReference type="EMBL" id="JQCQ01000006">
    <property type="protein sequence ID" value="KRO25778.1"/>
    <property type="molecule type" value="Genomic_DNA"/>
</dbReference>
<name>A0A0R2NLS2_9LACO</name>
<evidence type="ECO:0000313" key="11">
    <source>
        <dbReference type="Proteomes" id="UP000051249"/>
    </source>
</evidence>
<organism evidence="10 11">
    <name type="scientific">Pediococcus argentinicus</name>
    <dbReference type="NCBI Taxonomy" id="480391"/>
    <lineage>
        <taxon>Bacteria</taxon>
        <taxon>Bacillati</taxon>
        <taxon>Bacillota</taxon>
        <taxon>Bacilli</taxon>
        <taxon>Lactobacillales</taxon>
        <taxon>Lactobacillaceae</taxon>
        <taxon>Pediococcus</taxon>
    </lineage>
</organism>
<comment type="catalytic activity">
    <reaction evidence="7 8">
        <text>adenosine(34) in tRNA + H2O + H(+) = inosine(34) in tRNA + NH4(+)</text>
        <dbReference type="Rhea" id="RHEA:43168"/>
        <dbReference type="Rhea" id="RHEA-COMP:10373"/>
        <dbReference type="Rhea" id="RHEA-COMP:10374"/>
        <dbReference type="ChEBI" id="CHEBI:15377"/>
        <dbReference type="ChEBI" id="CHEBI:15378"/>
        <dbReference type="ChEBI" id="CHEBI:28938"/>
        <dbReference type="ChEBI" id="CHEBI:74411"/>
        <dbReference type="ChEBI" id="CHEBI:82852"/>
        <dbReference type="EC" id="3.5.4.33"/>
    </reaction>
</comment>
<feature type="binding site" evidence="8">
    <location>
        <position position="88"/>
    </location>
    <ligand>
        <name>Zn(2+)</name>
        <dbReference type="ChEBI" id="CHEBI:29105"/>
        <note>catalytic</note>
    </ligand>
</feature>
<evidence type="ECO:0000313" key="10">
    <source>
        <dbReference type="EMBL" id="KRO25778.1"/>
    </source>
</evidence>
<evidence type="ECO:0000256" key="2">
    <source>
        <dbReference type="ARBA" id="ARBA00011738"/>
    </source>
</evidence>
<evidence type="ECO:0000256" key="7">
    <source>
        <dbReference type="ARBA" id="ARBA00048045"/>
    </source>
</evidence>
<dbReference type="NCBIfam" id="NF008113">
    <property type="entry name" value="PRK10860.1"/>
    <property type="match status" value="1"/>
</dbReference>
<dbReference type="GO" id="GO:0052717">
    <property type="term" value="F:tRNA-specific adenosine-34 deaminase activity"/>
    <property type="evidence" value="ECO:0007669"/>
    <property type="project" value="UniProtKB-UniRule"/>
</dbReference>
<dbReference type="CDD" id="cd01285">
    <property type="entry name" value="nucleoside_deaminase"/>
    <property type="match status" value="1"/>
</dbReference>
<dbReference type="EC" id="3.5.4.33" evidence="8"/>
<evidence type="ECO:0000256" key="4">
    <source>
        <dbReference type="ARBA" id="ARBA00022723"/>
    </source>
</evidence>
<keyword evidence="11" id="KW-1185">Reference proteome</keyword>
<dbReference type="InterPro" id="IPR028883">
    <property type="entry name" value="tRNA_aden_deaminase"/>
</dbReference>
<evidence type="ECO:0000259" key="9">
    <source>
        <dbReference type="PROSITE" id="PS51747"/>
    </source>
</evidence>
<dbReference type="AlphaFoldDB" id="A0A0R2NLS2"/>
<comment type="caution">
    <text evidence="10">The sequence shown here is derived from an EMBL/GenBank/DDBJ whole genome shotgun (WGS) entry which is preliminary data.</text>
</comment>
<sequence>MKPLTNEEQVNYMKEALVEANYAWMIDEVPIGAVVVHDGQIIGRGHNLREHGQDATMHAEVLAITEACEYLHSWRLWDCQLFVTVEPCLMCSGAIINSQLPEVYFGARDPKAGAVRSLYTVLEDDRLNHRVNVTEGVLQEESSTIMKEFFKTIREKRKKVKRNGGN</sequence>
<evidence type="ECO:0000256" key="3">
    <source>
        <dbReference type="ARBA" id="ARBA00022694"/>
    </source>
</evidence>
<dbReference type="PANTHER" id="PTHR11079:SF202">
    <property type="entry name" value="TRNA-SPECIFIC ADENOSINE DEAMINASE"/>
    <property type="match status" value="1"/>
</dbReference>
<comment type="similarity">
    <text evidence="1">Belongs to the cytidine and deoxycytidylate deaminase family. ADAT2 subfamily.</text>
</comment>
<dbReference type="InterPro" id="IPR016192">
    <property type="entry name" value="APOBEC/CMP_deaminase_Zn-bd"/>
</dbReference>
<protein>
    <recommendedName>
        <fullName evidence="8">tRNA-specific adenosine deaminase</fullName>
        <ecNumber evidence="8">3.5.4.33</ecNumber>
    </recommendedName>
</protein>
<proteinExistence type="inferred from homology"/>
<dbReference type="Gene3D" id="3.40.140.10">
    <property type="entry name" value="Cytidine Deaminase, domain 2"/>
    <property type="match status" value="1"/>
</dbReference>
<dbReference type="GO" id="GO:0002100">
    <property type="term" value="P:tRNA wobble adenosine to inosine editing"/>
    <property type="evidence" value="ECO:0007669"/>
    <property type="project" value="UniProtKB-UniRule"/>
</dbReference>
<feature type="binding site" evidence="8">
    <location>
        <position position="58"/>
    </location>
    <ligand>
        <name>Zn(2+)</name>
        <dbReference type="ChEBI" id="CHEBI:29105"/>
        <note>catalytic</note>
    </ligand>
</feature>
<keyword evidence="6 8" id="KW-0862">Zinc</keyword>
<dbReference type="PATRIC" id="fig|480391.4.peg.1566"/>
<keyword evidence="3 8" id="KW-0819">tRNA processing</keyword>
<dbReference type="GO" id="GO:0008270">
    <property type="term" value="F:zinc ion binding"/>
    <property type="evidence" value="ECO:0007669"/>
    <property type="project" value="UniProtKB-UniRule"/>
</dbReference>
<dbReference type="PROSITE" id="PS00903">
    <property type="entry name" value="CYT_DCMP_DEAMINASES_1"/>
    <property type="match status" value="1"/>
</dbReference>
<dbReference type="InterPro" id="IPR016193">
    <property type="entry name" value="Cytidine_deaminase-like"/>
</dbReference>
<dbReference type="InterPro" id="IPR002125">
    <property type="entry name" value="CMP_dCMP_dom"/>
</dbReference>
<keyword evidence="5 8" id="KW-0378">Hydrolase</keyword>
<evidence type="ECO:0000256" key="6">
    <source>
        <dbReference type="ARBA" id="ARBA00022833"/>
    </source>
</evidence>
<feature type="domain" description="CMP/dCMP-type deaminase" evidence="9">
    <location>
        <begin position="7"/>
        <end position="118"/>
    </location>
</feature>
<evidence type="ECO:0000256" key="1">
    <source>
        <dbReference type="ARBA" id="ARBA00010669"/>
    </source>
</evidence>
<dbReference type="SUPFAM" id="SSF53927">
    <property type="entry name" value="Cytidine deaminase-like"/>
    <property type="match status" value="1"/>
</dbReference>
<reference evidence="10 11" key="1">
    <citation type="journal article" date="2015" name="Genome Announc.">
        <title>Expanding the biotechnology potential of lactobacilli through comparative genomics of 213 strains and associated genera.</title>
        <authorList>
            <person name="Sun Z."/>
            <person name="Harris H.M."/>
            <person name="McCann A."/>
            <person name="Guo C."/>
            <person name="Argimon S."/>
            <person name="Zhang W."/>
            <person name="Yang X."/>
            <person name="Jeffery I.B."/>
            <person name="Cooney J.C."/>
            <person name="Kagawa T.F."/>
            <person name="Liu W."/>
            <person name="Song Y."/>
            <person name="Salvetti E."/>
            <person name="Wrobel A."/>
            <person name="Rasinkangas P."/>
            <person name="Parkhill J."/>
            <person name="Rea M.C."/>
            <person name="O'Sullivan O."/>
            <person name="Ritari J."/>
            <person name="Douillard F.P."/>
            <person name="Paul Ross R."/>
            <person name="Yang R."/>
            <person name="Briner A.E."/>
            <person name="Felis G.E."/>
            <person name="de Vos W.M."/>
            <person name="Barrangou R."/>
            <person name="Klaenhammer T.R."/>
            <person name="Caufield P.W."/>
            <person name="Cui Y."/>
            <person name="Zhang H."/>
            <person name="O'Toole P.W."/>
        </authorList>
    </citation>
    <scope>NUCLEOTIDE SEQUENCE [LARGE SCALE GENOMIC DNA]</scope>
    <source>
        <strain evidence="10 11">DSM 23026</strain>
    </source>
</reference>
<dbReference type="Proteomes" id="UP000051249">
    <property type="component" value="Unassembled WGS sequence"/>
</dbReference>
<dbReference type="Pfam" id="PF14437">
    <property type="entry name" value="MafB19-deam"/>
    <property type="match status" value="1"/>
</dbReference>
<dbReference type="FunFam" id="3.40.140.10:FF:000005">
    <property type="entry name" value="tRNA-specific adenosine deaminase"/>
    <property type="match status" value="1"/>
</dbReference>
<dbReference type="PROSITE" id="PS51747">
    <property type="entry name" value="CYT_DCMP_DEAMINASES_2"/>
    <property type="match status" value="1"/>
</dbReference>
<feature type="active site" description="Proton donor" evidence="8">
    <location>
        <position position="60"/>
    </location>
</feature>
<comment type="function">
    <text evidence="8">Catalyzes the deamination of adenosine to inosine at the wobble position 34 of tRNA(Arg2).</text>
</comment>
<dbReference type="OrthoDB" id="9802676at2"/>
<dbReference type="RefSeq" id="WP_057798399.1">
    <property type="nucleotide sequence ID" value="NZ_BJZZ01000006.1"/>
</dbReference>
<dbReference type="HAMAP" id="MF_00972">
    <property type="entry name" value="tRNA_aden_deaminase"/>
    <property type="match status" value="1"/>
</dbReference>